<dbReference type="Gene3D" id="2.170.270.10">
    <property type="entry name" value="SET domain"/>
    <property type="match status" value="1"/>
</dbReference>
<feature type="compositionally biased region" description="Acidic residues" evidence="1">
    <location>
        <begin position="278"/>
        <end position="295"/>
    </location>
</feature>
<dbReference type="AlphaFoldDB" id="A0AAE0NHL1"/>
<dbReference type="Proteomes" id="UP001285441">
    <property type="component" value="Unassembled WGS sequence"/>
</dbReference>
<reference evidence="3" key="2">
    <citation type="submission" date="2023-06" db="EMBL/GenBank/DDBJ databases">
        <authorList>
            <consortium name="Lawrence Berkeley National Laboratory"/>
            <person name="Haridas S."/>
            <person name="Hensen N."/>
            <person name="Bonometti L."/>
            <person name="Westerberg I."/>
            <person name="Brannstrom I.O."/>
            <person name="Guillou S."/>
            <person name="Cros-Aarteil S."/>
            <person name="Calhoun S."/>
            <person name="Kuo A."/>
            <person name="Mondo S."/>
            <person name="Pangilinan J."/>
            <person name="Riley R."/>
            <person name="LaButti K."/>
            <person name="Andreopoulos B."/>
            <person name="Lipzen A."/>
            <person name="Chen C."/>
            <person name="Yanf M."/>
            <person name="Daum C."/>
            <person name="Ng V."/>
            <person name="Clum A."/>
            <person name="Steindorff A."/>
            <person name="Ohm R."/>
            <person name="Martin F."/>
            <person name="Silar P."/>
            <person name="Natvig D."/>
            <person name="Lalanne C."/>
            <person name="Gautier V."/>
            <person name="Ament-velasquez S.L."/>
            <person name="Kruys A."/>
            <person name="Hutchinson M.I."/>
            <person name="Powell A.J."/>
            <person name="Barry K."/>
            <person name="Miller A.N."/>
            <person name="Grigoriev I.V."/>
            <person name="Debuchy R."/>
            <person name="Gladieux P."/>
            <person name="Thoren M.H."/>
            <person name="Johannesson H."/>
        </authorList>
    </citation>
    <scope>NUCLEOTIDE SEQUENCE</scope>
    <source>
        <strain evidence="3">CBS 232.78</strain>
    </source>
</reference>
<proteinExistence type="predicted"/>
<organism evidence="3 4">
    <name type="scientific">Podospora didyma</name>
    <dbReference type="NCBI Taxonomy" id="330526"/>
    <lineage>
        <taxon>Eukaryota</taxon>
        <taxon>Fungi</taxon>
        <taxon>Dikarya</taxon>
        <taxon>Ascomycota</taxon>
        <taxon>Pezizomycotina</taxon>
        <taxon>Sordariomycetes</taxon>
        <taxon>Sordariomycetidae</taxon>
        <taxon>Sordariales</taxon>
        <taxon>Podosporaceae</taxon>
        <taxon>Podospora</taxon>
    </lineage>
</organism>
<reference evidence="3" key="1">
    <citation type="journal article" date="2023" name="Mol. Phylogenet. Evol.">
        <title>Genome-scale phylogeny and comparative genomics of the fungal order Sordariales.</title>
        <authorList>
            <person name="Hensen N."/>
            <person name="Bonometti L."/>
            <person name="Westerberg I."/>
            <person name="Brannstrom I.O."/>
            <person name="Guillou S."/>
            <person name="Cros-Aarteil S."/>
            <person name="Calhoun S."/>
            <person name="Haridas S."/>
            <person name="Kuo A."/>
            <person name="Mondo S."/>
            <person name="Pangilinan J."/>
            <person name="Riley R."/>
            <person name="LaButti K."/>
            <person name="Andreopoulos B."/>
            <person name="Lipzen A."/>
            <person name="Chen C."/>
            <person name="Yan M."/>
            <person name="Daum C."/>
            <person name="Ng V."/>
            <person name="Clum A."/>
            <person name="Steindorff A."/>
            <person name="Ohm R.A."/>
            <person name="Martin F."/>
            <person name="Silar P."/>
            <person name="Natvig D.O."/>
            <person name="Lalanne C."/>
            <person name="Gautier V."/>
            <person name="Ament-Velasquez S.L."/>
            <person name="Kruys A."/>
            <person name="Hutchinson M.I."/>
            <person name="Powell A.J."/>
            <person name="Barry K."/>
            <person name="Miller A.N."/>
            <person name="Grigoriev I.V."/>
            <person name="Debuchy R."/>
            <person name="Gladieux P."/>
            <person name="Hiltunen Thoren M."/>
            <person name="Johannesson H."/>
        </authorList>
    </citation>
    <scope>NUCLEOTIDE SEQUENCE</scope>
    <source>
        <strain evidence="3">CBS 232.78</strain>
    </source>
</reference>
<feature type="region of interest" description="Disordered" evidence="1">
    <location>
        <begin position="70"/>
        <end position="128"/>
    </location>
</feature>
<accession>A0AAE0NHL1</accession>
<evidence type="ECO:0000313" key="3">
    <source>
        <dbReference type="EMBL" id="KAK3381634.1"/>
    </source>
</evidence>
<dbReference type="InterPro" id="IPR001214">
    <property type="entry name" value="SET_dom"/>
</dbReference>
<feature type="compositionally biased region" description="Low complexity" evidence="1">
    <location>
        <begin position="1"/>
        <end position="10"/>
    </location>
</feature>
<dbReference type="SUPFAM" id="SSF82199">
    <property type="entry name" value="SET domain"/>
    <property type="match status" value="1"/>
</dbReference>
<dbReference type="PROSITE" id="PS50280">
    <property type="entry name" value="SET"/>
    <property type="match status" value="1"/>
</dbReference>
<feature type="domain" description="SET" evidence="2">
    <location>
        <begin position="115"/>
        <end position="266"/>
    </location>
</feature>
<feature type="region of interest" description="Disordered" evidence="1">
    <location>
        <begin position="1"/>
        <end position="37"/>
    </location>
</feature>
<feature type="compositionally biased region" description="Low complexity" evidence="1">
    <location>
        <begin position="70"/>
        <end position="88"/>
    </location>
</feature>
<feature type="region of interest" description="Disordered" evidence="1">
    <location>
        <begin position="272"/>
        <end position="295"/>
    </location>
</feature>
<evidence type="ECO:0000259" key="2">
    <source>
        <dbReference type="PROSITE" id="PS50280"/>
    </source>
</evidence>
<evidence type="ECO:0000313" key="4">
    <source>
        <dbReference type="Proteomes" id="UP001285441"/>
    </source>
</evidence>
<evidence type="ECO:0000256" key="1">
    <source>
        <dbReference type="SAM" id="MobiDB-lite"/>
    </source>
</evidence>
<name>A0AAE0NHL1_9PEZI</name>
<keyword evidence="4" id="KW-1185">Reference proteome</keyword>
<dbReference type="InterPro" id="IPR046341">
    <property type="entry name" value="SET_dom_sf"/>
</dbReference>
<sequence>MGGSKPKPQQEGGGGGGGTKSSASGVPKNWPAHIPYLTTPLYSPKLTAAHLAAIRIPPSSSSTAAIVHPTTTISSSSSSSTSSTSNGASSGGGGAQGQPQQLPTIPRDLKPGPSASVRITPITNPSHPANGQFGLFAARNLRPGELILPYLGEIHPGSAADAESDYDLWLDRDGDVAVDAARVGNEARFVNDYRGVPDLQSGGGGGGVKRKRRPNAEFRVVWDPRLRGGKGEKGMGVFVLLVGKGRKGAAEKGGIGKGEEVLVSYGKGFWGGRKGGDGDGEGGEDGDGEVGSECG</sequence>
<comment type="caution">
    <text evidence="3">The sequence shown here is derived from an EMBL/GenBank/DDBJ whole genome shotgun (WGS) entry which is preliminary data.</text>
</comment>
<gene>
    <name evidence="3" type="ORF">B0H63DRAFT_476249</name>
</gene>
<dbReference type="EMBL" id="JAULSW010000005">
    <property type="protein sequence ID" value="KAK3381634.1"/>
    <property type="molecule type" value="Genomic_DNA"/>
</dbReference>
<protein>
    <recommendedName>
        <fullName evidence="2">SET domain-containing protein</fullName>
    </recommendedName>
</protein>